<protein>
    <submittedName>
        <fullName evidence="2">MBL fold metallo-hydrolase</fullName>
    </submittedName>
</protein>
<organism evidence="2 3">
    <name type="scientific">SAR92 clade bacterium H455</name>
    <dbReference type="NCBI Taxonomy" id="2974818"/>
    <lineage>
        <taxon>Bacteria</taxon>
        <taxon>Pseudomonadati</taxon>
        <taxon>Pseudomonadota</taxon>
        <taxon>Gammaproteobacteria</taxon>
        <taxon>Cellvibrionales</taxon>
        <taxon>Porticoccaceae</taxon>
        <taxon>SAR92 clade</taxon>
    </lineage>
</organism>
<proteinExistence type="predicted"/>
<dbReference type="InterPro" id="IPR052533">
    <property type="entry name" value="WalJ/YycJ-like"/>
</dbReference>
<dbReference type="Proteomes" id="UP001059934">
    <property type="component" value="Chromosome"/>
</dbReference>
<dbReference type="EMBL" id="CP103416">
    <property type="protein sequence ID" value="UVW33921.1"/>
    <property type="molecule type" value="Genomic_DNA"/>
</dbReference>
<evidence type="ECO:0000313" key="3">
    <source>
        <dbReference type="Proteomes" id="UP001059934"/>
    </source>
</evidence>
<dbReference type="SMART" id="SM00849">
    <property type="entry name" value="Lactamase_B"/>
    <property type="match status" value="1"/>
</dbReference>
<dbReference type="InterPro" id="IPR036866">
    <property type="entry name" value="RibonucZ/Hydroxyglut_hydro"/>
</dbReference>
<dbReference type="Gene3D" id="3.60.15.10">
    <property type="entry name" value="Ribonuclease Z/Hydroxyacylglutathione hydrolase-like"/>
    <property type="match status" value="1"/>
</dbReference>
<dbReference type="PANTHER" id="PTHR47619">
    <property type="entry name" value="METALLO-HYDROLASE YYCJ-RELATED"/>
    <property type="match status" value="1"/>
</dbReference>
<dbReference type="InterPro" id="IPR001279">
    <property type="entry name" value="Metallo-B-lactamas"/>
</dbReference>
<dbReference type="PANTHER" id="PTHR47619:SF1">
    <property type="entry name" value="EXODEOXYRIBONUCLEASE WALJ"/>
    <property type="match status" value="1"/>
</dbReference>
<gene>
    <name evidence="2" type="ORF">NYF23_07685</name>
</gene>
<keyword evidence="3" id="KW-1185">Reference proteome</keyword>
<evidence type="ECO:0000313" key="2">
    <source>
        <dbReference type="EMBL" id="UVW33921.1"/>
    </source>
</evidence>
<name>A0ABY5TLC6_9GAMM</name>
<dbReference type="SUPFAM" id="SSF56281">
    <property type="entry name" value="Metallo-hydrolase/oxidoreductase"/>
    <property type="match status" value="1"/>
</dbReference>
<evidence type="ECO:0000259" key="1">
    <source>
        <dbReference type="SMART" id="SM00849"/>
    </source>
</evidence>
<reference evidence="2" key="1">
    <citation type="submission" date="2022-08" db="EMBL/GenBank/DDBJ databases">
        <title>Catabolic pathway analysis in culturable SAR92 clade bacteria reveals their overlooked roles in DMSP degradation in coastal seas.</title>
        <authorList>
            <person name="He X."/>
            <person name="Zhang X."/>
            <person name="Zhang Y."/>
        </authorList>
    </citation>
    <scope>NUCLEOTIDE SEQUENCE</scope>
    <source>
        <strain evidence="2">H455</strain>
    </source>
</reference>
<feature type="domain" description="Metallo-beta-lactamase" evidence="1">
    <location>
        <begin position="11"/>
        <end position="188"/>
    </location>
</feature>
<dbReference type="Pfam" id="PF12706">
    <property type="entry name" value="Lactamase_B_2"/>
    <property type="match status" value="1"/>
</dbReference>
<accession>A0ABY5TLC6</accession>
<sequence>MRFASLGSGSKGNSTLVEWRDTCLMIDCGFSIRDTTQRLAKLGKTPDSIDAILVTHEHSDHWKGVVPLASKFAIDVYVTAGCVRSKKASGKDYPFKIIDSHQAFQIGDLQVTPVPVPHDAREPVQFLFHSEQHQLGILTDVGSLTPHIESVYANCDGLLIEANHDLDMLYAGSYPEFLKDRVAGPWGHLNNQQTAQLLSVLDQQRMQQLVIGHISEKNNSLEKVKSAVEGVIRSGGNLHYACQQQGFDWLELN</sequence>